<dbReference type="EMBL" id="MK072146">
    <property type="protein sequence ID" value="AYV79462.1"/>
    <property type="molecule type" value="Genomic_DNA"/>
</dbReference>
<organism evidence="1">
    <name type="scientific">Faunusvirus sp</name>
    <dbReference type="NCBI Taxonomy" id="2487766"/>
    <lineage>
        <taxon>Viruses</taxon>
        <taxon>Varidnaviria</taxon>
        <taxon>Bamfordvirae</taxon>
        <taxon>Nucleocytoviricota</taxon>
        <taxon>Megaviricetes</taxon>
        <taxon>Imitervirales</taxon>
        <taxon>Mimiviridae</taxon>
    </lineage>
</organism>
<accession>A0A3G4ZX16</accession>
<reference evidence="1" key="1">
    <citation type="submission" date="2018-10" db="EMBL/GenBank/DDBJ databases">
        <title>Hidden diversity of soil giant viruses.</title>
        <authorList>
            <person name="Schulz F."/>
            <person name="Alteio L."/>
            <person name="Goudeau D."/>
            <person name="Ryan E.M."/>
            <person name="Malmstrom R.R."/>
            <person name="Blanchard J."/>
            <person name="Woyke T."/>
        </authorList>
    </citation>
    <scope>NUCLEOTIDE SEQUENCE</scope>
    <source>
        <strain evidence="1">FNV1</strain>
    </source>
</reference>
<dbReference type="Gene3D" id="1.25.40.20">
    <property type="entry name" value="Ankyrin repeat-containing domain"/>
    <property type="match status" value="1"/>
</dbReference>
<name>A0A3G4ZX16_9VIRU</name>
<gene>
    <name evidence="1" type="ORF">Faunusvirus15_13</name>
</gene>
<proteinExistence type="predicted"/>
<protein>
    <recommendedName>
        <fullName evidence="2">Ankyrin repeat protein</fullName>
    </recommendedName>
</protein>
<dbReference type="SUPFAM" id="SSF48403">
    <property type="entry name" value="Ankyrin repeat"/>
    <property type="match status" value="1"/>
</dbReference>
<dbReference type="InterPro" id="IPR036770">
    <property type="entry name" value="Ankyrin_rpt-contain_sf"/>
</dbReference>
<evidence type="ECO:0008006" key="2">
    <source>
        <dbReference type="Google" id="ProtNLM"/>
    </source>
</evidence>
<evidence type="ECO:0000313" key="1">
    <source>
        <dbReference type="EMBL" id="AYV79462.1"/>
    </source>
</evidence>
<sequence length="241" mass="28352">MDVLFDGFRKLARQNDEIGCLKYIDKHDNFRNIIYDDTSILQYACDWRLKQVAFGLINRNCDLVFQDKRIHMTAMCHASNSGLISVVAYIIDKLPDTKTRYLFSGTSEMMYLCNNNRNVNNILKMIKLGYDIYYKLDRHIYNTRTDKSLLTAAIDAKLEPIVKKLLDINNNFIAEFNAYYDVRSLKKDEFHDNIVNYYTKILYRQAIITEMNDVSATNMLYQSFRKIYAVDLVNIICDFII</sequence>